<dbReference type="Proteomes" id="UP000294558">
    <property type="component" value="Unassembled WGS sequence"/>
</dbReference>
<dbReference type="EMBL" id="SOAU01000001">
    <property type="protein sequence ID" value="TDT16164.1"/>
    <property type="molecule type" value="Genomic_DNA"/>
</dbReference>
<evidence type="ECO:0000256" key="1">
    <source>
        <dbReference type="SAM" id="SignalP"/>
    </source>
</evidence>
<gene>
    <name evidence="2" type="ORF">BDK89_1746</name>
</gene>
<protein>
    <submittedName>
        <fullName evidence="2">Uncharacterized protein</fullName>
    </submittedName>
</protein>
<proteinExistence type="predicted"/>
<keyword evidence="1" id="KW-0732">Signal</keyword>
<feature type="chain" id="PRO_5038501953" evidence="1">
    <location>
        <begin position="22"/>
        <end position="212"/>
    </location>
</feature>
<feature type="signal peptide" evidence="1">
    <location>
        <begin position="1"/>
        <end position="21"/>
    </location>
</feature>
<comment type="caution">
    <text evidence="2">The sequence shown here is derived from an EMBL/GenBank/DDBJ whole genome shotgun (WGS) entry which is preliminary data.</text>
</comment>
<sequence length="212" mass="22750">MTSRPLALVALLLLAPLAACTPDDETDASTGCAERVRVASRAIEPDDQVRLLDDALLACNSYEGFRAQVGQYPGIIGYDLDTFLELRCVNATDERVGATAACRAVVAPPTTPPEDTEVELVFVGDTIDGRRVEIRPSSDVPFEGDIPEVVQQTVDIAVESGCLGVLRQRNIWLDRVEDSDLGDIASVFAQHAQNVAVYIGCEPDPIAPEPDA</sequence>
<reference evidence="2 3" key="1">
    <citation type="submission" date="2019-03" db="EMBL/GenBank/DDBJ databases">
        <title>Sequencing the genomes of 1000 actinobacteria strains.</title>
        <authorList>
            <person name="Klenk H.-P."/>
        </authorList>
    </citation>
    <scope>NUCLEOTIDE SEQUENCE [LARGE SCALE GENOMIC DNA]</scope>
    <source>
        <strain evidence="2 3">DSM 18936</strain>
    </source>
</reference>
<evidence type="ECO:0000313" key="2">
    <source>
        <dbReference type="EMBL" id="TDT16164.1"/>
    </source>
</evidence>
<accession>A0A4R7HZJ7</accession>
<organism evidence="2 3">
    <name type="scientific">Ilumatobacter fluminis</name>
    <dbReference type="NCBI Taxonomy" id="467091"/>
    <lineage>
        <taxon>Bacteria</taxon>
        <taxon>Bacillati</taxon>
        <taxon>Actinomycetota</taxon>
        <taxon>Acidimicrobiia</taxon>
        <taxon>Acidimicrobiales</taxon>
        <taxon>Ilumatobacteraceae</taxon>
        <taxon>Ilumatobacter</taxon>
    </lineage>
</organism>
<name>A0A4R7HZJ7_9ACTN</name>
<keyword evidence="3" id="KW-1185">Reference proteome</keyword>
<dbReference type="AlphaFoldDB" id="A0A4R7HZJ7"/>
<dbReference type="RefSeq" id="WP_133868562.1">
    <property type="nucleotide sequence ID" value="NZ_SOAU01000001.1"/>
</dbReference>
<evidence type="ECO:0000313" key="3">
    <source>
        <dbReference type="Proteomes" id="UP000294558"/>
    </source>
</evidence>